<reference evidence="12" key="2">
    <citation type="journal article" date="2008" name="Genome Biol.">
        <title>Improved genome assembly and evidence-based global gene model set for the chordate Ciona intestinalis: new insight into intron and operon populations.</title>
        <authorList>
            <person name="Satou Y."/>
            <person name="Mineta K."/>
            <person name="Ogasawara M."/>
            <person name="Sasakura Y."/>
            <person name="Shoguchi E."/>
            <person name="Ueno K."/>
            <person name="Yamada L."/>
            <person name="Matsumoto J."/>
            <person name="Wasserscheid J."/>
            <person name="Dewar K."/>
            <person name="Wiley G.B."/>
            <person name="Macmil S.L."/>
            <person name="Roe B.A."/>
            <person name="Zeller R.W."/>
            <person name="Hastings K.E."/>
            <person name="Lemaire P."/>
            <person name="Lindquist E."/>
            <person name="Endo T."/>
            <person name="Hotta K."/>
            <person name="Inaba K."/>
        </authorList>
    </citation>
    <scope>NUCLEOTIDE SEQUENCE [LARGE SCALE GENOMIC DNA]</scope>
    <source>
        <strain evidence="12">wild type</strain>
    </source>
</reference>
<dbReference type="Pfam" id="PF08016">
    <property type="entry name" value="PKD_channel"/>
    <property type="match status" value="1"/>
</dbReference>
<dbReference type="InterPro" id="IPR002859">
    <property type="entry name" value="PKD/REJ-like"/>
</dbReference>
<dbReference type="GO" id="GO:0050982">
    <property type="term" value="P:detection of mechanical stimulus"/>
    <property type="evidence" value="ECO:0000318"/>
    <property type="project" value="GO_Central"/>
</dbReference>
<feature type="transmembrane region" description="Helical" evidence="10">
    <location>
        <begin position="1382"/>
        <end position="1400"/>
    </location>
</feature>
<feature type="transmembrane region" description="Helical" evidence="10">
    <location>
        <begin position="1881"/>
        <end position="1904"/>
    </location>
</feature>
<evidence type="ECO:0000256" key="6">
    <source>
        <dbReference type="ARBA" id="ARBA00023136"/>
    </source>
</evidence>
<comment type="caution">
    <text evidence="8">Lacks conserved residue(s) required for the propagation of feature annotation.</text>
</comment>
<comment type="similarity">
    <text evidence="2">Belongs to the polycystin family.</text>
</comment>
<dbReference type="InterPro" id="IPR013122">
    <property type="entry name" value="PKD1_2_channel"/>
</dbReference>
<evidence type="ECO:0000256" key="9">
    <source>
        <dbReference type="SAM" id="MobiDB-lite"/>
    </source>
</evidence>
<protein>
    <recommendedName>
        <fullName evidence="11">PLAT domain-containing protein</fullName>
    </recommendedName>
</protein>
<feature type="region of interest" description="Disordered" evidence="9">
    <location>
        <begin position="1704"/>
        <end position="1806"/>
    </location>
</feature>
<feature type="transmembrane region" description="Helical" evidence="10">
    <location>
        <begin position="2407"/>
        <end position="2431"/>
    </location>
</feature>
<feature type="region of interest" description="Disordered" evidence="9">
    <location>
        <begin position="1572"/>
        <end position="1631"/>
    </location>
</feature>
<dbReference type="GO" id="GO:0005262">
    <property type="term" value="F:calcium channel activity"/>
    <property type="evidence" value="ECO:0000318"/>
    <property type="project" value="GO_Central"/>
</dbReference>
<feature type="transmembrane region" description="Helical" evidence="10">
    <location>
        <begin position="2350"/>
        <end position="2372"/>
    </location>
</feature>
<feature type="region of interest" description="Disordered" evidence="9">
    <location>
        <begin position="1680"/>
        <end position="1699"/>
    </location>
</feature>
<feature type="transmembrane region" description="Helical" evidence="10">
    <location>
        <begin position="2254"/>
        <end position="2278"/>
    </location>
</feature>
<evidence type="ECO:0000259" key="11">
    <source>
        <dbReference type="PROSITE" id="PS50095"/>
    </source>
</evidence>
<evidence type="ECO:0000256" key="7">
    <source>
        <dbReference type="ARBA" id="ARBA00023180"/>
    </source>
</evidence>
<dbReference type="InterPro" id="IPR000203">
    <property type="entry name" value="GPS"/>
</dbReference>
<dbReference type="PROSITE" id="PS50095">
    <property type="entry name" value="PLAT"/>
    <property type="match status" value="1"/>
</dbReference>
<reference evidence="13" key="1">
    <citation type="journal article" date="2002" name="Science">
        <title>The draft genome of Ciona intestinalis: insights into chordate and vertebrate origins.</title>
        <authorList>
            <person name="Dehal P."/>
            <person name="Satou Y."/>
            <person name="Campbell R.K."/>
            <person name="Chapman J."/>
            <person name="Degnan B."/>
            <person name="De Tomaso A."/>
            <person name="Davidson B."/>
            <person name="Di Gregorio A."/>
            <person name="Gelpke M."/>
            <person name="Goodstein D.M."/>
            <person name="Harafuji N."/>
            <person name="Hastings K.E."/>
            <person name="Ho I."/>
            <person name="Hotta K."/>
            <person name="Huang W."/>
            <person name="Kawashima T."/>
            <person name="Lemaire P."/>
            <person name="Martinez D."/>
            <person name="Meinertzhagen I.A."/>
            <person name="Necula S."/>
            <person name="Nonaka M."/>
            <person name="Putnam N."/>
            <person name="Rash S."/>
            <person name="Saiga H."/>
            <person name="Satake M."/>
            <person name="Terry A."/>
            <person name="Yamada L."/>
            <person name="Wang H.G."/>
            <person name="Awazu S."/>
            <person name="Azumi K."/>
            <person name="Boore J."/>
            <person name="Branno M."/>
            <person name="Chin-Bow S."/>
            <person name="DeSantis R."/>
            <person name="Doyle S."/>
            <person name="Francino P."/>
            <person name="Keys D.N."/>
            <person name="Haga S."/>
            <person name="Hayashi H."/>
            <person name="Hino K."/>
            <person name="Imai K.S."/>
            <person name="Inaba K."/>
            <person name="Kano S."/>
            <person name="Kobayashi K."/>
            <person name="Kobayashi M."/>
            <person name="Lee B.I."/>
            <person name="Makabe K.W."/>
            <person name="Manohar C."/>
            <person name="Matassi G."/>
            <person name="Medina M."/>
            <person name="Mochizuki Y."/>
            <person name="Mount S."/>
            <person name="Morishita T."/>
            <person name="Miura S."/>
            <person name="Nakayama A."/>
            <person name="Nishizaka S."/>
            <person name="Nomoto H."/>
            <person name="Ohta F."/>
            <person name="Oishi K."/>
            <person name="Rigoutsos I."/>
            <person name="Sano M."/>
            <person name="Sasaki A."/>
            <person name="Sasakura Y."/>
            <person name="Shoguchi E."/>
            <person name="Shin-i T."/>
            <person name="Spagnuolo A."/>
            <person name="Stainier D."/>
            <person name="Suzuki M.M."/>
            <person name="Tassy O."/>
            <person name="Takatori N."/>
            <person name="Tokuoka M."/>
            <person name="Yagi K."/>
            <person name="Yoshizaki F."/>
            <person name="Wada S."/>
            <person name="Zhang C."/>
            <person name="Hyatt P.D."/>
            <person name="Larimer F."/>
            <person name="Detter C."/>
            <person name="Doggett N."/>
            <person name="Glavina T."/>
            <person name="Hawkins T."/>
            <person name="Richardson P."/>
            <person name="Lucas S."/>
            <person name="Kohara Y."/>
            <person name="Levine M."/>
            <person name="Satoh N."/>
            <person name="Rokhsar D.S."/>
        </authorList>
    </citation>
    <scope>NUCLEOTIDE SEQUENCE [LARGE SCALE GENOMIC DNA]</scope>
</reference>
<feature type="transmembrane region" description="Helical" evidence="10">
    <location>
        <begin position="2223"/>
        <end position="2242"/>
    </location>
</feature>
<dbReference type="Ensembl" id="ENSCINT00000034845.1">
    <property type="protein sequence ID" value="ENSCINP00000033778.1"/>
    <property type="gene ID" value="ENSCING00000023567.1"/>
</dbReference>
<evidence type="ECO:0000313" key="12">
    <source>
        <dbReference type="Ensembl" id="ENSCINP00000033778.1"/>
    </source>
</evidence>
<dbReference type="PRINTS" id="PR01433">
    <property type="entry name" value="POLYCYSTIN2"/>
</dbReference>
<dbReference type="Pfam" id="PF01477">
    <property type="entry name" value="PLAT"/>
    <property type="match status" value="1"/>
</dbReference>
<evidence type="ECO:0000256" key="4">
    <source>
        <dbReference type="ARBA" id="ARBA00022729"/>
    </source>
</evidence>
<dbReference type="Pfam" id="PF01825">
    <property type="entry name" value="GPS"/>
    <property type="match status" value="1"/>
</dbReference>
<dbReference type="Pfam" id="PF02010">
    <property type="entry name" value="REJ"/>
    <property type="match status" value="1"/>
</dbReference>
<feature type="transmembrane region" description="Helical" evidence="10">
    <location>
        <begin position="1977"/>
        <end position="1996"/>
    </location>
</feature>
<feature type="compositionally biased region" description="Basic residues" evidence="9">
    <location>
        <begin position="1781"/>
        <end position="1793"/>
    </location>
</feature>
<evidence type="ECO:0000256" key="5">
    <source>
        <dbReference type="ARBA" id="ARBA00022989"/>
    </source>
</evidence>
<organism evidence="12 13">
    <name type="scientific">Ciona intestinalis</name>
    <name type="common">Transparent sea squirt</name>
    <name type="synonym">Ascidia intestinalis</name>
    <dbReference type="NCBI Taxonomy" id="7719"/>
    <lineage>
        <taxon>Eukaryota</taxon>
        <taxon>Metazoa</taxon>
        <taxon>Chordata</taxon>
        <taxon>Tunicata</taxon>
        <taxon>Ascidiacea</taxon>
        <taxon>Phlebobranchia</taxon>
        <taxon>Cionidae</taxon>
        <taxon>Ciona</taxon>
    </lineage>
</organism>
<dbReference type="InterPro" id="IPR051223">
    <property type="entry name" value="Polycystin"/>
</dbReference>
<name>H2XVU4_CIOIN</name>
<dbReference type="Pfam" id="PF20519">
    <property type="entry name" value="Polycystin_dom"/>
    <property type="match status" value="1"/>
</dbReference>
<feature type="compositionally biased region" description="Polar residues" evidence="9">
    <location>
        <begin position="1737"/>
        <end position="1749"/>
    </location>
</feature>
<dbReference type="HOGENOM" id="CLU_001765_0_0_1"/>
<reference evidence="12" key="4">
    <citation type="submission" date="2025-09" db="UniProtKB">
        <authorList>
            <consortium name="Ensembl"/>
        </authorList>
    </citation>
    <scope>IDENTIFICATION</scope>
</reference>
<evidence type="ECO:0000313" key="13">
    <source>
        <dbReference type="Proteomes" id="UP000008144"/>
    </source>
</evidence>
<feature type="compositionally biased region" description="Basic and acidic residues" evidence="9">
    <location>
        <begin position="1704"/>
        <end position="1726"/>
    </location>
</feature>
<dbReference type="InterPro" id="IPR001024">
    <property type="entry name" value="PLAT/LH2_dom"/>
</dbReference>
<comment type="subcellular location">
    <subcellularLocation>
        <location evidence="1">Membrane</location>
        <topology evidence="1">Multi-pass membrane protein</topology>
    </subcellularLocation>
</comment>
<dbReference type="SUPFAM" id="SSF49723">
    <property type="entry name" value="Lipase/lipooxygenase domain (PLAT/LH2 domain)"/>
    <property type="match status" value="1"/>
</dbReference>
<evidence type="ECO:0000256" key="2">
    <source>
        <dbReference type="ARBA" id="ARBA00007200"/>
    </source>
</evidence>
<feature type="domain" description="PLAT" evidence="11">
    <location>
        <begin position="1222"/>
        <end position="1339"/>
    </location>
</feature>
<feature type="transmembrane region" description="Helical" evidence="10">
    <location>
        <begin position="1420"/>
        <end position="1444"/>
    </location>
</feature>
<dbReference type="GO" id="GO:0016020">
    <property type="term" value="C:membrane"/>
    <property type="evidence" value="ECO:0000318"/>
    <property type="project" value="GO_Central"/>
</dbReference>
<feature type="region of interest" description="Disordered" evidence="9">
    <location>
        <begin position="1512"/>
        <end position="1538"/>
    </location>
</feature>
<dbReference type="EMBL" id="EAAA01002393">
    <property type="status" value="NOT_ANNOTATED_CDS"/>
    <property type="molecule type" value="Genomic_DNA"/>
</dbReference>
<dbReference type="OMA" id="RIAFECI"/>
<feature type="compositionally biased region" description="Basic and acidic residues" evidence="9">
    <location>
        <begin position="1771"/>
        <end position="1780"/>
    </location>
</feature>
<dbReference type="SMART" id="SM00308">
    <property type="entry name" value="LH2"/>
    <property type="match status" value="1"/>
</dbReference>
<feature type="transmembrane region" description="Helical" evidence="10">
    <location>
        <begin position="1845"/>
        <end position="1869"/>
    </location>
</feature>
<dbReference type="InterPro" id="IPR036392">
    <property type="entry name" value="PLAT/LH2_dom_sf"/>
</dbReference>
<keyword evidence="7" id="KW-0325">Glycoprotein</keyword>
<feature type="transmembrane region" description="Helical" evidence="10">
    <location>
        <begin position="1178"/>
        <end position="1197"/>
    </location>
</feature>
<evidence type="ECO:0000256" key="8">
    <source>
        <dbReference type="PROSITE-ProRule" id="PRU00152"/>
    </source>
</evidence>
<feature type="compositionally biased region" description="Polar residues" evidence="9">
    <location>
        <begin position="1572"/>
        <end position="1588"/>
    </location>
</feature>
<dbReference type="PANTHER" id="PTHR10877">
    <property type="entry name" value="POLYCYSTIN FAMILY MEMBER"/>
    <property type="match status" value="1"/>
</dbReference>
<proteinExistence type="inferred from homology"/>
<dbReference type="GO" id="GO:0005509">
    <property type="term" value="F:calcium ion binding"/>
    <property type="evidence" value="ECO:0007669"/>
    <property type="project" value="InterPro"/>
</dbReference>
<accession>H2XVU4</accession>
<dbReference type="InParanoid" id="H2XVU4"/>
<dbReference type="Proteomes" id="UP000008144">
    <property type="component" value="Chromosome 7"/>
</dbReference>
<dbReference type="PANTHER" id="PTHR10877:SF150">
    <property type="entry name" value="REJ DOMAIN-CONTAINING PROTEIN"/>
    <property type="match status" value="1"/>
</dbReference>
<feature type="compositionally biased region" description="Basic residues" evidence="9">
    <location>
        <begin position="1761"/>
        <end position="1770"/>
    </location>
</feature>
<keyword evidence="6 10" id="KW-0472">Membrane</keyword>
<evidence type="ECO:0000256" key="10">
    <source>
        <dbReference type="SAM" id="Phobius"/>
    </source>
</evidence>
<dbReference type="InterPro" id="IPR046791">
    <property type="entry name" value="Polycystin_dom"/>
</dbReference>
<reference evidence="12" key="3">
    <citation type="submission" date="2025-08" db="UniProtKB">
        <authorList>
            <consortium name="Ensembl"/>
        </authorList>
    </citation>
    <scope>IDENTIFICATION</scope>
</reference>
<keyword evidence="13" id="KW-1185">Reference proteome</keyword>
<dbReference type="Gene3D" id="2.60.60.20">
    <property type="entry name" value="PLAT/LH2 domain"/>
    <property type="match status" value="1"/>
</dbReference>
<dbReference type="InterPro" id="IPR003915">
    <property type="entry name" value="PKD_2"/>
</dbReference>
<keyword evidence="4" id="KW-0732">Signal</keyword>
<evidence type="ECO:0000256" key="3">
    <source>
        <dbReference type="ARBA" id="ARBA00022692"/>
    </source>
</evidence>
<dbReference type="SMART" id="SM00303">
    <property type="entry name" value="GPS"/>
    <property type="match status" value="1"/>
</dbReference>
<feature type="transmembrane region" description="Helical" evidence="10">
    <location>
        <begin position="2309"/>
        <end position="2329"/>
    </location>
</feature>
<feature type="compositionally biased region" description="Low complexity" evidence="9">
    <location>
        <begin position="1512"/>
        <end position="1524"/>
    </location>
</feature>
<keyword evidence="3 10" id="KW-0812">Transmembrane</keyword>
<keyword evidence="5 10" id="KW-1133">Transmembrane helix</keyword>
<dbReference type="GeneTree" id="ENSGT00880000138223"/>
<sequence length="2500" mass="286170">HSYMYPISYGLLLTNTIISKNVNTLEKDKFLNRHNVFVDFNIPVEIRMKLGPGRHYFTLITENNISYAESHFILDMATTLTDLGVHSKRYAAIKPNYFTINITLEEGCPANITIEINKYPNNELVSQIKTLCSNPDECKLVQVKVSLKKAEEKYRVTVFANNQISNGSAISQVFETVPQIYDVYMTSDGPLYANVPTNLMIYVRGDIGGFEMTLEFEEHSKHVPFTIDSIKHVHSDEASLPFDSTFYKLIKERIIFTSTGDQLINANIRNSKQIFNFSSNFIVQRQPTCLESVKIRDGNSNRAIGEPLKLARELILSADVTLSCVKDSNIKFKWKSFKVDSSSQLPRPENEVKLKGNIYNNEIVIRSNNLLPGLYVIMLEVSTNDVTDKDVTSKARDFSLIKVPTRKLEVLIKGGNKRQLGNETSIKFEASVTTEVDFAIRFHHNWYCAVTLDDLPRDVEVGKVKRKGSCFNRQPLWIGDDTFVQVSNFKPNSFYFIRLIVTGEGYSPAYADQEIFILPQAPTLTLKCWTNCGKFVSPNIPLILQSECSDCVRHTWFLNSNILDSCNNKDICKFTPQQFQTSTILNNITVIGFDVHKTKSSAGLLFSVTSPPSDGHCSALPQLGKSYVTKFTVKCQNFADVHPPLMYKFYMKQSGKSYKELSLLQYGYDASVHNITMSRTFGVAFTVDICNSLGACRRDDVAVDVIPTSRNPPISDAIKEIDESMKANNIQRLLQLVAPLSGTTALSSNKRNKILKHVTSTKVTSVKSAKQIIDVMNYVTSEPDLTGVENKESSWEKLSDVQNFMESRLNDATKTELNSIMTSCVSVASNLMLASHSSINRIEETNKIKNFGRLLMTQVIPGESPITYKTPGTEIMLMRMKGNTTENDQSVTFQIPGMTSIFGNDVINMELYNYDARKINFNTSTQSVDFVTAVSLTTGWEKQNPISSKKARNLQSRFIVPKQSTSTNLQLIIASDCDVTICNSQATTSTAFEVGIDNKENLSKYFLRILLENSTHEVKEWKITLQLSDSMNHQFNLTKTFTNKKSGFDWLIPFTNLPHGGSKYNLTIHAYLGSKYFRQGSVMKTSLVTHSVNCMYWDDVIFDWNNKGCQPKVNSKQSELMCECNHFPVPPESSGRMKENNKRDVPTLFASSLIVYPNKIDYSKLSWNLWAEFLKNPVIFVCLFILYTSYGILVVLARKKDIEYEDKQQYIDVVDNSPLDKYRYYVTIYTGNRRTAGTSAVVCIKLIGSKKSSKVHILQNLEERFLTRGSINSYLITSFSCLGNLVAVRLWHDNSGRSPEWFLQRMVVRDLETNECTFFICNTWFDDVIDHIFPAARTRELHTFESLFHIKCENYLKDEHLWYSILAMRPWQQSEMSRVERLSACYLLIFMIMLTSLMFYGREVSQPGFQIHLGYYSFKWSQIAVGVESGLLCFPMTYIITTLFRLSQPRLKNRRDDLVSLERGELKRSYESNDHYETEISDSDDVTNSSLSEKIKNKSKINLKYQKSSVGGFSKKKGSSLGLGDFHKNKKRKRSKSELTKNVLKVLKNDLTDIKTEKELKDDVETTNKQINTSKNIIPDDTSSSFKSCRSAFGGKTKRDPDHRHQRKHLDHQQSYAGKSKKRNLNSPTSLKSVKFSLESNIEPLDYSRHNYNTSWQPAGKFGAIHDLTEMGKVFNREHPNLNIDQPVHNLSKPKRDRTRLKEIAKNSKHDALRSSELNNTERVDPIRNMPPEPHHSNQPIRSKNSKPSQIIDDAIETKTKKLQRSKKSKLPSEKPILKERSKRPQPRARKNKVHENTSSPIPSAGLNRRELYSIDQKVIGSNPRSLTMVDVDPFSVDFRPLPSFFVWIAWFFIFSTILASSSLCVMYGMTYGVEISKEWLMSLLSGFIQSIILIEPFKAIFLASFQVINNPKHDLKDWLAPVADNVQPRDAPDPQMVEDLLKEERSKNPVYKPPTLDRMLEGQEKRASERTIRRRLKNISVHLLYLTFLLIVSFGQREENSFNFGQALNRMFVNEAKNIKSSTDVYKWIDRSVVGTLLNDHMTHFTDGQLIFVSGPLLRQKRVVAGTTCAHSDAVKKAKLSGNTACSLGYDSPFEDQRNYGPGWSTENPYFSNSGHKNNAWRYKPKPWTWISDYNGEHGTYDNGGYYVTVTDRDVAQYLRLSNWIDKHTRAIIFESIFYNVPHRIYCVTIIVMEIPNFSGDVHVTSRLHFMRTHHVEYASDVIVYVSLICILIMVFYHLVEISSSMREIGFRFLWNLWNLFHVFVLLLSTAAVGVYLTRVTYTDMALKAYVDKMPSFELFHEAAYFDYVTRCLLSSCVFLTMFYTVKIMQGHPTFELMYATMRQSSGDLKGHSVLMFFLFCGFCHVGLMWFGDIKDFSTLVRTMQSVLGFSMEAFTSSDLLIHHPLLGSLFLFVFVVLFTKVFVNFYAVILENSFRECKLLMRDNITDDHVLSFGRKQLRSMFAIKEQKLKELSNPQERKEYIDLLDKQTAQNKRQNKK</sequence>
<evidence type="ECO:0000256" key="1">
    <source>
        <dbReference type="ARBA" id="ARBA00004141"/>
    </source>
</evidence>